<accession>A0ABV9NYB3</accession>
<evidence type="ECO:0000256" key="1">
    <source>
        <dbReference type="SAM" id="Phobius"/>
    </source>
</evidence>
<evidence type="ECO:0000313" key="2">
    <source>
        <dbReference type="EMBL" id="MFC4736909.1"/>
    </source>
</evidence>
<evidence type="ECO:0000313" key="3">
    <source>
        <dbReference type="Proteomes" id="UP001595896"/>
    </source>
</evidence>
<reference evidence="3" key="1">
    <citation type="journal article" date="2019" name="Int. J. Syst. Evol. Microbiol.">
        <title>The Global Catalogue of Microorganisms (GCM) 10K type strain sequencing project: providing services to taxonomists for standard genome sequencing and annotation.</title>
        <authorList>
            <consortium name="The Broad Institute Genomics Platform"/>
            <consortium name="The Broad Institute Genome Sequencing Center for Infectious Disease"/>
            <person name="Wu L."/>
            <person name="Ma J."/>
        </authorList>
    </citation>
    <scope>NUCLEOTIDE SEQUENCE [LARGE SCALE GENOMIC DNA]</scope>
    <source>
        <strain evidence="3">JCM 12165</strain>
    </source>
</reference>
<feature type="transmembrane region" description="Helical" evidence="1">
    <location>
        <begin position="6"/>
        <end position="25"/>
    </location>
</feature>
<keyword evidence="1" id="KW-0812">Transmembrane</keyword>
<keyword evidence="1" id="KW-0472">Membrane</keyword>
<dbReference type="RefSeq" id="WP_377909522.1">
    <property type="nucleotide sequence ID" value="NZ_JBHSGK010000011.1"/>
</dbReference>
<sequence>MKERLYITSIIILLLVTSFVSYQWYDAHQSEMDRKELHDANRVHQFSFHMELFSLAIEEEDFEIFHSAINASRHYALLYDEESSELVGSILALLEEVRALLDSGEKMDDLHVIASALEEIKKQDEQIIFESDGSSVEGARELLREYESMLHHLL</sequence>
<dbReference type="EMBL" id="JBHSGK010000011">
    <property type="protein sequence ID" value="MFC4736909.1"/>
    <property type="molecule type" value="Genomic_DNA"/>
</dbReference>
<protein>
    <submittedName>
        <fullName evidence="2">Uncharacterized protein</fullName>
    </submittedName>
</protein>
<keyword evidence="1" id="KW-1133">Transmembrane helix</keyword>
<gene>
    <name evidence="2" type="ORF">ACFO4L_09960</name>
</gene>
<organism evidence="2 3">
    <name type="scientific">Bacillus daqingensis</name>
    <dbReference type="NCBI Taxonomy" id="872396"/>
    <lineage>
        <taxon>Bacteria</taxon>
        <taxon>Bacillati</taxon>
        <taxon>Bacillota</taxon>
        <taxon>Bacilli</taxon>
        <taxon>Bacillales</taxon>
        <taxon>Bacillaceae</taxon>
        <taxon>Bacillus</taxon>
    </lineage>
</organism>
<proteinExistence type="predicted"/>
<comment type="caution">
    <text evidence="2">The sequence shown here is derived from an EMBL/GenBank/DDBJ whole genome shotgun (WGS) entry which is preliminary data.</text>
</comment>
<dbReference type="Proteomes" id="UP001595896">
    <property type="component" value="Unassembled WGS sequence"/>
</dbReference>
<keyword evidence="3" id="KW-1185">Reference proteome</keyword>
<name>A0ABV9NYB3_9BACI</name>